<dbReference type="PANTHER" id="PTHR24070">
    <property type="entry name" value="RAS, DI-RAS, AND RHEB FAMILY MEMBERS OF SMALL GTPASE SUPERFAMILY"/>
    <property type="match status" value="1"/>
</dbReference>
<dbReference type="PhylomeDB" id="B3RLY8"/>
<dbReference type="PRINTS" id="PR00449">
    <property type="entry name" value="RASTRNSFRMNG"/>
</dbReference>
<sequence>MKSYKIVVLGSGGVGKSAITVQFVSGYFVERYDPTIEDFYRKVLQVDGDEVELEILDTAGTEQFASMRDLYIKNGDGFLLVYSIVNGDTFEHIQALRQQILRMRDENVPIVIVGNKCDRSDERIVSYEDGIILSKEWRCPFRETSAKTTQNVVDIFVDIAKEIGSGSDSSTKCKPTCCTVQ</sequence>
<keyword evidence="4" id="KW-0378">Hydrolase</keyword>
<dbReference type="InterPro" id="IPR027417">
    <property type="entry name" value="P-loop_NTPase"/>
</dbReference>
<evidence type="ECO:0000256" key="1">
    <source>
        <dbReference type="ARBA" id="ARBA00004236"/>
    </source>
</evidence>
<dbReference type="SMART" id="SM00175">
    <property type="entry name" value="RAB"/>
    <property type="match status" value="1"/>
</dbReference>
<keyword evidence="2" id="KW-1003">Cell membrane</keyword>
<protein>
    <submittedName>
        <fullName evidence="7">Uncharacterized protein</fullName>
    </submittedName>
</protein>
<dbReference type="SUPFAM" id="SSF52540">
    <property type="entry name" value="P-loop containing nucleoside triphosphate hydrolases"/>
    <property type="match status" value="1"/>
</dbReference>
<dbReference type="KEGG" id="tad:TRIADDRAFT_49712"/>
<dbReference type="GO" id="GO:0005525">
    <property type="term" value="F:GTP binding"/>
    <property type="evidence" value="ECO:0000318"/>
    <property type="project" value="GO_Central"/>
</dbReference>
<dbReference type="RefSeq" id="XP_002108071.1">
    <property type="nucleotide sequence ID" value="XM_002108035.1"/>
</dbReference>
<dbReference type="CDD" id="cd00876">
    <property type="entry name" value="Ras"/>
    <property type="match status" value="1"/>
</dbReference>
<dbReference type="Pfam" id="PF00071">
    <property type="entry name" value="Ras"/>
    <property type="match status" value="1"/>
</dbReference>
<accession>B3RLY8</accession>
<dbReference type="InterPro" id="IPR001806">
    <property type="entry name" value="Small_GTPase"/>
</dbReference>
<keyword evidence="3" id="KW-0547">Nucleotide-binding</keyword>
<dbReference type="InterPro" id="IPR005225">
    <property type="entry name" value="Small_GTP-bd"/>
</dbReference>
<comment type="subcellular location">
    <subcellularLocation>
        <location evidence="1">Cell membrane</location>
    </subcellularLocation>
</comment>
<evidence type="ECO:0000256" key="4">
    <source>
        <dbReference type="ARBA" id="ARBA00022801"/>
    </source>
</evidence>
<proteinExistence type="predicted"/>
<dbReference type="AlphaFoldDB" id="B3RLY8"/>
<dbReference type="GeneID" id="6750023"/>
<dbReference type="PROSITE" id="PS51419">
    <property type="entry name" value="RAB"/>
    <property type="match status" value="1"/>
</dbReference>
<organism evidence="7 8">
    <name type="scientific">Trichoplax adhaerens</name>
    <name type="common">Trichoplax reptans</name>
    <dbReference type="NCBI Taxonomy" id="10228"/>
    <lineage>
        <taxon>Eukaryota</taxon>
        <taxon>Metazoa</taxon>
        <taxon>Placozoa</taxon>
        <taxon>Uniplacotomia</taxon>
        <taxon>Trichoplacea</taxon>
        <taxon>Trichoplacidae</taxon>
        <taxon>Trichoplax</taxon>
    </lineage>
</organism>
<name>B3RLY8_TRIAD</name>
<dbReference type="PROSITE" id="PS51421">
    <property type="entry name" value="RAS"/>
    <property type="match status" value="1"/>
</dbReference>
<dbReference type="GO" id="GO:0019003">
    <property type="term" value="F:GDP binding"/>
    <property type="evidence" value="ECO:0000318"/>
    <property type="project" value="GO_Central"/>
</dbReference>
<dbReference type="PROSITE" id="PS51420">
    <property type="entry name" value="RHO"/>
    <property type="match status" value="1"/>
</dbReference>
<dbReference type="InParanoid" id="B3RLY8"/>
<dbReference type="eggNOG" id="KOG0395">
    <property type="taxonomic scope" value="Eukaryota"/>
</dbReference>
<dbReference type="Proteomes" id="UP000009022">
    <property type="component" value="Unassembled WGS sequence"/>
</dbReference>
<evidence type="ECO:0000256" key="5">
    <source>
        <dbReference type="ARBA" id="ARBA00023134"/>
    </source>
</evidence>
<dbReference type="InterPro" id="IPR020849">
    <property type="entry name" value="Small_GTPase_Ras-type"/>
</dbReference>
<evidence type="ECO:0000313" key="7">
    <source>
        <dbReference type="EMBL" id="EDV28869.1"/>
    </source>
</evidence>
<dbReference type="OrthoDB" id="5976022at2759"/>
<evidence type="ECO:0000256" key="6">
    <source>
        <dbReference type="ARBA" id="ARBA00023136"/>
    </source>
</evidence>
<evidence type="ECO:0000256" key="2">
    <source>
        <dbReference type="ARBA" id="ARBA00022475"/>
    </source>
</evidence>
<keyword evidence="8" id="KW-1185">Reference proteome</keyword>
<gene>
    <name evidence="7" type="ORF">TRIADDRAFT_49712</name>
</gene>
<keyword evidence="5" id="KW-0342">GTP-binding</keyword>
<dbReference type="CTD" id="6750023"/>
<dbReference type="GO" id="GO:0005886">
    <property type="term" value="C:plasma membrane"/>
    <property type="evidence" value="ECO:0000318"/>
    <property type="project" value="GO_Central"/>
</dbReference>
<dbReference type="STRING" id="10228.B3RLY8"/>
<dbReference type="SMART" id="SM00173">
    <property type="entry name" value="RAS"/>
    <property type="match status" value="1"/>
</dbReference>
<dbReference type="OMA" id="NGNDQCC"/>
<dbReference type="FunFam" id="3.40.50.300:FF:001763">
    <property type="entry name" value="Ras family gtpase"/>
    <property type="match status" value="1"/>
</dbReference>
<dbReference type="NCBIfam" id="TIGR00231">
    <property type="entry name" value="small_GTP"/>
    <property type="match status" value="1"/>
</dbReference>
<dbReference type="GO" id="GO:0007165">
    <property type="term" value="P:signal transduction"/>
    <property type="evidence" value="ECO:0007669"/>
    <property type="project" value="InterPro"/>
</dbReference>
<dbReference type="SMART" id="SM00174">
    <property type="entry name" value="RHO"/>
    <property type="match status" value="1"/>
</dbReference>
<keyword evidence="6" id="KW-0472">Membrane</keyword>
<dbReference type="GO" id="GO:0003924">
    <property type="term" value="F:GTPase activity"/>
    <property type="evidence" value="ECO:0000318"/>
    <property type="project" value="GO_Central"/>
</dbReference>
<reference evidence="7 8" key="1">
    <citation type="journal article" date="2008" name="Nature">
        <title>The Trichoplax genome and the nature of placozoans.</title>
        <authorList>
            <person name="Srivastava M."/>
            <person name="Begovic E."/>
            <person name="Chapman J."/>
            <person name="Putnam N.H."/>
            <person name="Hellsten U."/>
            <person name="Kawashima T."/>
            <person name="Kuo A."/>
            <person name="Mitros T."/>
            <person name="Salamov A."/>
            <person name="Carpenter M.L."/>
            <person name="Signorovitch A.Y."/>
            <person name="Moreno M.A."/>
            <person name="Kamm K."/>
            <person name="Grimwood J."/>
            <person name="Schmutz J."/>
            <person name="Shapiro H."/>
            <person name="Grigoriev I.V."/>
            <person name="Buss L.W."/>
            <person name="Schierwater B."/>
            <person name="Dellaporta S.L."/>
            <person name="Rokhsar D.S."/>
        </authorList>
    </citation>
    <scope>NUCLEOTIDE SEQUENCE [LARGE SCALE GENOMIC DNA]</scope>
    <source>
        <strain evidence="7 8">Grell-BS-1999</strain>
    </source>
</reference>
<dbReference type="GO" id="GO:0061118">
    <property type="term" value="P:regulation of positive chemotaxis to cAMP"/>
    <property type="evidence" value="ECO:0007669"/>
    <property type="project" value="UniProtKB-ARBA"/>
</dbReference>
<dbReference type="EMBL" id="DS985241">
    <property type="protein sequence ID" value="EDV28869.1"/>
    <property type="molecule type" value="Genomic_DNA"/>
</dbReference>
<evidence type="ECO:0000256" key="3">
    <source>
        <dbReference type="ARBA" id="ARBA00022741"/>
    </source>
</evidence>
<evidence type="ECO:0000313" key="8">
    <source>
        <dbReference type="Proteomes" id="UP000009022"/>
    </source>
</evidence>
<dbReference type="Gene3D" id="3.40.50.300">
    <property type="entry name" value="P-loop containing nucleotide triphosphate hydrolases"/>
    <property type="match status" value="1"/>
</dbReference>
<dbReference type="HOGENOM" id="CLU_041217_9_8_1"/>